<evidence type="ECO:0000256" key="1">
    <source>
        <dbReference type="ARBA" id="ARBA00012513"/>
    </source>
</evidence>
<dbReference type="EMBL" id="JANAWD010000053">
    <property type="protein sequence ID" value="KAJ3489087.1"/>
    <property type="molecule type" value="Genomic_DNA"/>
</dbReference>
<feature type="domain" description="Protein kinase" evidence="10">
    <location>
        <begin position="89"/>
        <end position="360"/>
    </location>
</feature>
<gene>
    <name evidence="11" type="ORF">NLI96_g2390</name>
</gene>
<dbReference type="CDD" id="cd00180">
    <property type="entry name" value="PKc"/>
    <property type="match status" value="1"/>
</dbReference>
<feature type="region of interest" description="Disordered" evidence="9">
    <location>
        <begin position="1"/>
        <end position="28"/>
    </location>
</feature>
<evidence type="ECO:0000256" key="4">
    <source>
        <dbReference type="ARBA" id="ARBA00022741"/>
    </source>
</evidence>
<dbReference type="SMART" id="SM00220">
    <property type="entry name" value="S_TKc"/>
    <property type="match status" value="1"/>
</dbReference>
<comment type="caution">
    <text evidence="11">The sequence shown here is derived from an EMBL/GenBank/DDBJ whole genome shotgun (WGS) entry which is preliminary data.</text>
</comment>
<evidence type="ECO:0000256" key="3">
    <source>
        <dbReference type="ARBA" id="ARBA00022679"/>
    </source>
</evidence>
<evidence type="ECO:0000256" key="2">
    <source>
        <dbReference type="ARBA" id="ARBA00022527"/>
    </source>
</evidence>
<sequence>MPLDMRNRSASGTEFEDDNDSLLSASSSSTISVDEEDVNIRMSPNWCAYRHLIESHGFRLDTCRDVKLWYQQYWDNLTSQGHKVTRDLPGYTRACNGGGDNELCKDAGLPENLFRGTRCMDGVKVIIKAVHLRSREYDVVKYLSSPPLRKDPRNHLIPILDLIEVPKDSIAFIVMEEWSPQLVSETPRTLRLFLGALRQCIEVSDPSFRNVHVLKTSVELRQHAVFMHLHHVAHLDISIRNLLTDYNSHYAYIDFELSRRFDGIEDPRIRTCRGTELAPELERGDFSDPYKADVWALGVLIVHTCSMTGYHVPELSQLLRCMLSENYEQRPTAAVALQVFDSIIRRISPRRLQTASSLVS</sequence>
<dbReference type="AlphaFoldDB" id="A0AAD5YLY4"/>
<comment type="catalytic activity">
    <reaction evidence="7">
        <text>L-threonyl-[protein] + ATP = O-phospho-L-threonyl-[protein] + ADP + H(+)</text>
        <dbReference type="Rhea" id="RHEA:46608"/>
        <dbReference type="Rhea" id="RHEA-COMP:11060"/>
        <dbReference type="Rhea" id="RHEA-COMP:11605"/>
        <dbReference type="ChEBI" id="CHEBI:15378"/>
        <dbReference type="ChEBI" id="CHEBI:30013"/>
        <dbReference type="ChEBI" id="CHEBI:30616"/>
        <dbReference type="ChEBI" id="CHEBI:61977"/>
        <dbReference type="ChEBI" id="CHEBI:456216"/>
        <dbReference type="EC" id="2.7.11.1"/>
    </reaction>
</comment>
<evidence type="ECO:0000256" key="6">
    <source>
        <dbReference type="ARBA" id="ARBA00022840"/>
    </source>
</evidence>
<dbReference type="GO" id="GO:0005524">
    <property type="term" value="F:ATP binding"/>
    <property type="evidence" value="ECO:0007669"/>
    <property type="project" value="UniProtKB-KW"/>
</dbReference>
<dbReference type="PANTHER" id="PTHR43671">
    <property type="entry name" value="SERINE/THREONINE-PROTEIN KINASE NEK"/>
    <property type="match status" value="1"/>
</dbReference>
<comment type="catalytic activity">
    <reaction evidence="8">
        <text>L-seryl-[protein] + ATP = O-phospho-L-seryl-[protein] + ADP + H(+)</text>
        <dbReference type="Rhea" id="RHEA:17989"/>
        <dbReference type="Rhea" id="RHEA-COMP:9863"/>
        <dbReference type="Rhea" id="RHEA-COMP:11604"/>
        <dbReference type="ChEBI" id="CHEBI:15378"/>
        <dbReference type="ChEBI" id="CHEBI:29999"/>
        <dbReference type="ChEBI" id="CHEBI:30616"/>
        <dbReference type="ChEBI" id="CHEBI:83421"/>
        <dbReference type="ChEBI" id="CHEBI:456216"/>
        <dbReference type="EC" id="2.7.11.1"/>
    </reaction>
</comment>
<evidence type="ECO:0000256" key="7">
    <source>
        <dbReference type="ARBA" id="ARBA00047899"/>
    </source>
</evidence>
<proteinExistence type="predicted"/>
<dbReference type="EC" id="2.7.11.1" evidence="1"/>
<keyword evidence="6" id="KW-0067">ATP-binding</keyword>
<evidence type="ECO:0000256" key="5">
    <source>
        <dbReference type="ARBA" id="ARBA00022777"/>
    </source>
</evidence>
<protein>
    <recommendedName>
        <fullName evidence="1">non-specific serine/threonine protein kinase</fullName>
        <ecNumber evidence="1">2.7.11.1</ecNumber>
    </recommendedName>
</protein>
<reference evidence="11" key="1">
    <citation type="submission" date="2022-07" db="EMBL/GenBank/DDBJ databases">
        <title>Genome Sequence of Physisporinus lineatus.</title>
        <authorList>
            <person name="Buettner E."/>
        </authorList>
    </citation>
    <scope>NUCLEOTIDE SEQUENCE</scope>
    <source>
        <strain evidence="11">VT162</strain>
    </source>
</reference>
<dbReference type="InterPro" id="IPR050660">
    <property type="entry name" value="NEK_Ser/Thr_kinase"/>
</dbReference>
<dbReference type="GO" id="GO:0004674">
    <property type="term" value="F:protein serine/threonine kinase activity"/>
    <property type="evidence" value="ECO:0007669"/>
    <property type="project" value="UniProtKB-KW"/>
</dbReference>
<dbReference type="Proteomes" id="UP001212997">
    <property type="component" value="Unassembled WGS sequence"/>
</dbReference>
<dbReference type="InterPro" id="IPR000719">
    <property type="entry name" value="Prot_kinase_dom"/>
</dbReference>
<keyword evidence="3" id="KW-0808">Transferase</keyword>
<keyword evidence="12" id="KW-1185">Reference proteome</keyword>
<dbReference type="PROSITE" id="PS50011">
    <property type="entry name" value="PROTEIN_KINASE_DOM"/>
    <property type="match status" value="1"/>
</dbReference>
<dbReference type="Pfam" id="PF00069">
    <property type="entry name" value="Pkinase"/>
    <property type="match status" value="1"/>
</dbReference>
<accession>A0AAD5YLY4</accession>
<keyword evidence="5" id="KW-0418">Kinase</keyword>
<evidence type="ECO:0000313" key="12">
    <source>
        <dbReference type="Proteomes" id="UP001212997"/>
    </source>
</evidence>
<evidence type="ECO:0000313" key="11">
    <source>
        <dbReference type="EMBL" id="KAJ3489087.1"/>
    </source>
</evidence>
<dbReference type="SUPFAM" id="SSF56112">
    <property type="entry name" value="Protein kinase-like (PK-like)"/>
    <property type="match status" value="1"/>
</dbReference>
<evidence type="ECO:0000256" key="9">
    <source>
        <dbReference type="SAM" id="MobiDB-lite"/>
    </source>
</evidence>
<organism evidence="11 12">
    <name type="scientific">Meripilus lineatus</name>
    <dbReference type="NCBI Taxonomy" id="2056292"/>
    <lineage>
        <taxon>Eukaryota</taxon>
        <taxon>Fungi</taxon>
        <taxon>Dikarya</taxon>
        <taxon>Basidiomycota</taxon>
        <taxon>Agaricomycotina</taxon>
        <taxon>Agaricomycetes</taxon>
        <taxon>Polyporales</taxon>
        <taxon>Meripilaceae</taxon>
        <taxon>Meripilus</taxon>
    </lineage>
</organism>
<keyword evidence="2" id="KW-0723">Serine/threonine-protein kinase</keyword>
<name>A0AAD5YLY4_9APHY</name>
<keyword evidence="4" id="KW-0547">Nucleotide-binding</keyword>
<dbReference type="InterPro" id="IPR011009">
    <property type="entry name" value="Kinase-like_dom_sf"/>
</dbReference>
<dbReference type="Gene3D" id="1.10.510.10">
    <property type="entry name" value="Transferase(Phosphotransferase) domain 1"/>
    <property type="match status" value="1"/>
</dbReference>
<evidence type="ECO:0000256" key="8">
    <source>
        <dbReference type="ARBA" id="ARBA00048679"/>
    </source>
</evidence>
<dbReference type="PANTHER" id="PTHR43671:SF98">
    <property type="entry name" value="SERINE_THREONINE-PROTEIN KINASE NEK11"/>
    <property type="match status" value="1"/>
</dbReference>
<evidence type="ECO:0000259" key="10">
    <source>
        <dbReference type="PROSITE" id="PS50011"/>
    </source>
</evidence>